<dbReference type="FunFam" id="1.10.10.10:FF:000001">
    <property type="entry name" value="LysR family transcriptional regulator"/>
    <property type="match status" value="1"/>
</dbReference>
<keyword evidence="3" id="KW-0238">DNA-binding</keyword>
<dbReference type="GO" id="GO:0003700">
    <property type="term" value="F:DNA-binding transcription factor activity"/>
    <property type="evidence" value="ECO:0007669"/>
    <property type="project" value="InterPro"/>
</dbReference>
<evidence type="ECO:0000256" key="3">
    <source>
        <dbReference type="ARBA" id="ARBA00023125"/>
    </source>
</evidence>
<dbReference type="CDD" id="cd05466">
    <property type="entry name" value="PBP2_LTTR_substrate"/>
    <property type="match status" value="1"/>
</dbReference>
<keyword evidence="2" id="KW-0805">Transcription regulation</keyword>
<dbReference type="Gene3D" id="1.10.10.10">
    <property type="entry name" value="Winged helix-like DNA-binding domain superfamily/Winged helix DNA-binding domain"/>
    <property type="match status" value="1"/>
</dbReference>
<dbReference type="InterPro" id="IPR000847">
    <property type="entry name" value="LysR_HTH_N"/>
</dbReference>
<keyword evidence="4" id="KW-0804">Transcription</keyword>
<dbReference type="InterPro" id="IPR005119">
    <property type="entry name" value="LysR_subst-bd"/>
</dbReference>
<dbReference type="SUPFAM" id="SSF46785">
    <property type="entry name" value="Winged helix' DNA-binding domain"/>
    <property type="match status" value="1"/>
</dbReference>
<dbReference type="GO" id="GO:0000976">
    <property type="term" value="F:transcription cis-regulatory region binding"/>
    <property type="evidence" value="ECO:0007669"/>
    <property type="project" value="TreeGrafter"/>
</dbReference>
<proteinExistence type="inferred from homology"/>
<dbReference type="Gene3D" id="3.40.190.290">
    <property type="match status" value="1"/>
</dbReference>
<dbReference type="PRINTS" id="PR00039">
    <property type="entry name" value="HTHLYSR"/>
</dbReference>
<dbReference type="OrthoDB" id="9803735at2"/>
<dbReference type="Pfam" id="PF00126">
    <property type="entry name" value="HTH_1"/>
    <property type="match status" value="1"/>
</dbReference>
<dbReference type="PANTHER" id="PTHR30126">
    <property type="entry name" value="HTH-TYPE TRANSCRIPTIONAL REGULATOR"/>
    <property type="match status" value="1"/>
</dbReference>
<sequence length="286" mass="31775">MRYSQLRAFHFVALYGGFSRAAEALNQTQPALSDQVRKLEQTHDTLLFRREHRQVRLTEAGEGLFRMTNQFFELEDGIGDYLGRARAAVQGKLRIVADSAIHITDALSQFRSEYPKVFVTIESGNTAAILSKLRNYEAEIGIVGNLDSGPDLQSYRLGQSPIIAVAAKGFLPKGTHAISLDDLPDYPLVFRENGSYTRLILEDVAKKRKVTLRPVIEVDGREAMREVVASGAGLGFVSEAEFGHDDRLERVSIQGTDIAMTETLVHLSMRTDVPVIRAFLRSIGPL</sequence>
<dbReference type="AlphaFoldDB" id="A0A238J0G8"/>
<name>A0A238J0G8_9RHOB</name>
<dbReference type="RefSeq" id="WP_093973728.1">
    <property type="nucleotide sequence ID" value="NZ_FXXQ01000005.1"/>
</dbReference>
<feature type="domain" description="HTH lysR-type" evidence="5">
    <location>
        <begin position="1"/>
        <end position="58"/>
    </location>
</feature>
<evidence type="ECO:0000256" key="2">
    <source>
        <dbReference type="ARBA" id="ARBA00023015"/>
    </source>
</evidence>
<dbReference type="InterPro" id="IPR036388">
    <property type="entry name" value="WH-like_DNA-bd_sf"/>
</dbReference>
<dbReference type="Proteomes" id="UP000201838">
    <property type="component" value="Unassembled WGS sequence"/>
</dbReference>
<evidence type="ECO:0000256" key="4">
    <source>
        <dbReference type="ARBA" id="ARBA00023163"/>
    </source>
</evidence>
<dbReference type="EMBL" id="FXXQ01000005">
    <property type="protein sequence ID" value="SMX23752.1"/>
    <property type="molecule type" value="Genomic_DNA"/>
</dbReference>
<comment type="similarity">
    <text evidence="1">Belongs to the LysR transcriptional regulatory family.</text>
</comment>
<dbReference type="PANTHER" id="PTHR30126:SF94">
    <property type="entry name" value="LYSR FAMILY TRANSCRIPTIONAL REGULATOR"/>
    <property type="match status" value="1"/>
</dbReference>
<protein>
    <submittedName>
        <fullName evidence="6">HTH-type transcriptional activator CmpR</fullName>
    </submittedName>
</protein>
<dbReference type="PROSITE" id="PS50931">
    <property type="entry name" value="HTH_LYSR"/>
    <property type="match status" value="1"/>
</dbReference>
<evidence type="ECO:0000259" key="5">
    <source>
        <dbReference type="PROSITE" id="PS50931"/>
    </source>
</evidence>
<accession>A0A238J0G8</accession>
<gene>
    <name evidence="6" type="primary">cmpR_1</name>
    <name evidence="6" type="ORF">BOA8489_01863</name>
</gene>
<evidence type="ECO:0000313" key="7">
    <source>
        <dbReference type="Proteomes" id="UP000201838"/>
    </source>
</evidence>
<dbReference type="InterPro" id="IPR036390">
    <property type="entry name" value="WH_DNA-bd_sf"/>
</dbReference>
<keyword evidence="7" id="KW-1185">Reference proteome</keyword>
<evidence type="ECO:0000313" key="6">
    <source>
        <dbReference type="EMBL" id="SMX23752.1"/>
    </source>
</evidence>
<evidence type="ECO:0000256" key="1">
    <source>
        <dbReference type="ARBA" id="ARBA00009437"/>
    </source>
</evidence>
<dbReference type="SUPFAM" id="SSF53850">
    <property type="entry name" value="Periplasmic binding protein-like II"/>
    <property type="match status" value="1"/>
</dbReference>
<organism evidence="6 7">
    <name type="scientific">Boseongicola aestuarii</name>
    <dbReference type="NCBI Taxonomy" id="1470561"/>
    <lineage>
        <taxon>Bacteria</taxon>
        <taxon>Pseudomonadati</taxon>
        <taxon>Pseudomonadota</taxon>
        <taxon>Alphaproteobacteria</taxon>
        <taxon>Rhodobacterales</taxon>
        <taxon>Paracoccaceae</taxon>
        <taxon>Boseongicola</taxon>
    </lineage>
</organism>
<dbReference type="Pfam" id="PF03466">
    <property type="entry name" value="LysR_substrate"/>
    <property type="match status" value="1"/>
</dbReference>
<reference evidence="7" key="1">
    <citation type="submission" date="2017-05" db="EMBL/GenBank/DDBJ databases">
        <authorList>
            <person name="Rodrigo-Torres L."/>
            <person name="Arahal R. D."/>
            <person name="Lucena T."/>
        </authorList>
    </citation>
    <scope>NUCLEOTIDE SEQUENCE [LARGE SCALE GENOMIC DNA]</scope>
    <source>
        <strain evidence="7">CECT 8489</strain>
    </source>
</reference>